<feature type="domain" description="ATP-dependent DNA ligase family profile" evidence="5">
    <location>
        <begin position="108"/>
        <end position="223"/>
    </location>
</feature>
<dbReference type="InterPro" id="IPR050191">
    <property type="entry name" value="ATP-dep_DNA_ligase"/>
</dbReference>
<evidence type="ECO:0000313" key="7">
    <source>
        <dbReference type="Proteomes" id="UP000188342"/>
    </source>
</evidence>
<dbReference type="Pfam" id="PF01068">
    <property type="entry name" value="DNA_ligase_A_M"/>
    <property type="match status" value="1"/>
</dbReference>
<evidence type="ECO:0000313" key="6">
    <source>
        <dbReference type="EMBL" id="SJN38870.1"/>
    </source>
</evidence>
<comment type="similarity">
    <text evidence="1">Belongs to the ATP-dependent DNA ligase family.</text>
</comment>
<dbReference type="Gene3D" id="2.40.50.140">
    <property type="entry name" value="Nucleic acid-binding proteins"/>
    <property type="match status" value="1"/>
</dbReference>
<sequence>MTDAWQPMLATMGSVEALGPDEGQWHFEVKWDGYRALVHQTSDHSLRLRSRGGLDLAPSYPELREVQELLQGQDVVLDGEIVALTADGRSDFELLQNHGRAGSSGAHLMLFDLLHLDGHDLLRMPYLQRRELLLALVGRGTAHVHVPETFGPERELALTASGQLRLEGLVAKRVGSTYQPGRRSEDWVKIKNVFTQEVVVVGWSRGSGNRSHGLGSVLLAVPDESGVLHCVGSAGSGFSVAAQQEARERLALCEVDHNPGVVGVRPAESRGLTWVRPGLAAEVSHSMWTAAGRLRHPVWRGWRDDLDPMNIVRGEG</sequence>
<dbReference type="PANTHER" id="PTHR45674:SF4">
    <property type="entry name" value="DNA LIGASE 1"/>
    <property type="match status" value="1"/>
</dbReference>
<dbReference type="PANTHER" id="PTHR45674">
    <property type="entry name" value="DNA LIGASE 1/3 FAMILY MEMBER"/>
    <property type="match status" value="1"/>
</dbReference>
<organism evidence="6 7">
    <name type="scientific">Luteococcus japonicus LSP_Lj1</name>
    <dbReference type="NCBI Taxonomy" id="1255658"/>
    <lineage>
        <taxon>Bacteria</taxon>
        <taxon>Bacillati</taxon>
        <taxon>Actinomycetota</taxon>
        <taxon>Actinomycetes</taxon>
        <taxon>Propionibacteriales</taxon>
        <taxon>Propionibacteriaceae</taxon>
        <taxon>Luteococcus</taxon>
    </lineage>
</organism>
<dbReference type="Gene3D" id="3.30.1490.70">
    <property type="match status" value="1"/>
</dbReference>
<dbReference type="AlphaFoldDB" id="A0A1R4K3B3"/>
<protein>
    <recommendedName>
        <fullName evidence="2">DNA ligase (ATP)</fullName>
        <ecNumber evidence="2">6.5.1.1</ecNumber>
    </recommendedName>
</protein>
<dbReference type="InterPro" id="IPR014146">
    <property type="entry name" value="LigD_ligase_dom"/>
</dbReference>
<dbReference type="PROSITE" id="PS50160">
    <property type="entry name" value="DNA_LIGASE_A3"/>
    <property type="match status" value="1"/>
</dbReference>
<dbReference type="EMBL" id="FUKQ01000044">
    <property type="protein sequence ID" value="SJN38870.1"/>
    <property type="molecule type" value="Genomic_DNA"/>
</dbReference>
<dbReference type="CDD" id="cd07906">
    <property type="entry name" value="Adenylation_DNA_ligase_LigD_LigC"/>
    <property type="match status" value="1"/>
</dbReference>
<dbReference type="Pfam" id="PF04679">
    <property type="entry name" value="DNA_ligase_A_C"/>
    <property type="match status" value="1"/>
</dbReference>
<evidence type="ECO:0000259" key="5">
    <source>
        <dbReference type="PROSITE" id="PS50160"/>
    </source>
</evidence>
<dbReference type="SUPFAM" id="SSF56091">
    <property type="entry name" value="DNA ligase/mRNA capping enzyme, catalytic domain"/>
    <property type="match status" value="1"/>
</dbReference>
<dbReference type="InterPro" id="IPR012310">
    <property type="entry name" value="DNA_ligase_ATP-dep_cent"/>
</dbReference>
<dbReference type="GO" id="GO:0006281">
    <property type="term" value="P:DNA repair"/>
    <property type="evidence" value="ECO:0007669"/>
    <property type="project" value="InterPro"/>
</dbReference>
<dbReference type="GO" id="GO:0003910">
    <property type="term" value="F:DNA ligase (ATP) activity"/>
    <property type="evidence" value="ECO:0007669"/>
    <property type="project" value="UniProtKB-EC"/>
</dbReference>
<dbReference type="OrthoDB" id="9802472at2"/>
<dbReference type="Proteomes" id="UP000188342">
    <property type="component" value="Unassembled WGS sequence"/>
</dbReference>
<dbReference type="PROSITE" id="PS00333">
    <property type="entry name" value="DNA_LIGASE_A2"/>
    <property type="match status" value="1"/>
</dbReference>
<evidence type="ECO:0000256" key="2">
    <source>
        <dbReference type="ARBA" id="ARBA00012727"/>
    </source>
</evidence>
<dbReference type="EC" id="6.5.1.1" evidence="2"/>
<keyword evidence="7" id="KW-1185">Reference proteome</keyword>
<dbReference type="GO" id="GO:0006310">
    <property type="term" value="P:DNA recombination"/>
    <property type="evidence" value="ECO:0007669"/>
    <property type="project" value="InterPro"/>
</dbReference>
<evidence type="ECO:0000256" key="4">
    <source>
        <dbReference type="ARBA" id="ARBA00034003"/>
    </source>
</evidence>
<keyword evidence="3 6" id="KW-0436">Ligase</keyword>
<dbReference type="InterPro" id="IPR016059">
    <property type="entry name" value="DNA_ligase_ATP-dep_CS"/>
</dbReference>
<dbReference type="GO" id="GO:0005524">
    <property type="term" value="F:ATP binding"/>
    <property type="evidence" value="ECO:0007669"/>
    <property type="project" value="InterPro"/>
</dbReference>
<dbReference type="CDD" id="cd07971">
    <property type="entry name" value="OBF_DNA_ligase_LigD"/>
    <property type="match status" value="1"/>
</dbReference>
<reference evidence="6 7" key="1">
    <citation type="submission" date="2017-02" db="EMBL/GenBank/DDBJ databases">
        <authorList>
            <person name="Peterson S.W."/>
        </authorList>
    </citation>
    <scope>NUCLEOTIDE SEQUENCE [LARGE SCALE GENOMIC DNA]</scope>
    <source>
        <strain evidence="6 7">LSP_Lj1</strain>
    </source>
</reference>
<gene>
    <name evidence="6" type="ORF">FM114_11185</name>
</gene>
<proteinExistence type="inferred from homology"/>
<evidence type="ECO:0000256" key="1">
    <source>
        <dbReference type="ARBA" id="ARBA00007572"/>
    </source>
</evidence>
<dbReference type="SUPFAM" id="SSF50249">
    <property type="entry name" value="Nucleic acid-binding proteins"/>
    <property type="match status" value="1"/>
</dbReference>
<dbReference type="Gene3D" id="3.30.470.30">
    <property type="entry name" value="DNA ligase/mRNA capping enzyme"/>
    <property type="match status" value="1"/>
</dbReference>
<dbReference type="RefSeq" id="WP_094765242.1">
    <property type="nucleotide sequence ID" value="NZ_FUKQ01000044.1"/>
</dbReference>
<dbReference type="STRING" id="1255658.FM114_11185"/>
<dbReference type="InterPro" id="IPR012340">
    <property type="entry name" value="NA-bd_OB-fold"/>
</dbReference>
<name>A0A1R4K3B3_9ACTN</name>
<dbReference type="NCBIfam" id="TIGR02779">
    <property type="entry name" value="NHEJ_ligase_lig"/>
    <property type="match status" value="1"/>
</dbReference>
<dbReference type="InterPro" id="IPR012309">
    <property type="entry name" value="DNA_ligase_ATP-dep_C"/>
</dbReference>
<comment type="catalytic activity">
    <reaction evidence="4">
        <text>ATP + (deoxyribonucleotide)n-3'-hydroxyl + 5'-phospho-(deoxyribonucleotide)m = (deoxyribonucleotide)n+m + AMP + diphosphate.</text>
        <dbReference type="EC" id="6.5.1.1"/>
    </reaction>
</comment>
<accession>A0A1R4K3B3</accession>
<evidence type="ECO:0000256" key="3">
    <source>
        <dbReference type="ARBA" id="ARBA00022598"/>
    </source>
</evidence>